<evidence type="ECO:0000313" key="3">
    <source>
        <dbReference type="Proteomes" id="UP001280581"/>
    </source>
</evidence>
<gene>
    <name evidence="2" type="ORF">GRF29_1g455762</name>
</gene>
<dbReference type="EMBL" id="WVTA01000001">
    <property type="protein sequence ID" value="KAK3216620.1"/>
    <property type="molecule type" value="Genomic_DNA"/>
</dbReference>
<protein>
    <recommendedName>
        <fullName evidence="4">Glutathione S-transferase</fullName>
    </recommendedName>
</protein>
<comment type="caution">
    <text evidence="2">The sequence shown here is derived from an EMBL/GenBank/DDBJ whole genome shotgun (WGS) entry which is preliminary data.</text>
</comment>
<evidence type="ECO:0000256" key="1">
    <source>
        <dbReference type="SAM" id="MobiDB-lite"/>
    </source>
</evidence>
<feature type="compositionally biased region" description="Low complexity" evidence="1">
    <location>
        <begin position="72"/>
        <end position="86"/>
    </location>
</feature>
<dbReference type="AlphaFoldDB" id="A0AAN6RKJ3"/>
<accession>A0AAN6RKJ3</accession>
<sequence length="100" mass="10445">MSSSPKYELLYWPSIPGRGEFIRLALETTHTPYTDVGNASPSGIDSILTLKSDSATHDSSGNPPPSRPPPSASTAKAKTATPSSSARPPPFCRSSATNSV</sequence>
<reference evidence="2 3" key="1">
    <citation type="submission" date="2021-02" db="EMBL/GenBank/DDBJ databases">
        <title>Genome assembly of Pseudopithomyces chartarum.</title>
        <authorList>
            <person name="Jauregui R."/>
            <person name="Singh J."/>
            <person name="Voisey C."/>
        </authorList>
    </citation>
    <scope>NUCLEOTIDE SEQUENCE [LARGE SCALE GENOMIC DNA]</scope>
    <source>
        <strain evidence="2 3">AGR01</strain>
    </source>
</reference>
<dbReference type="Gene3D" id="3.40.30.10">
    <property type="entry name" value="Glutaredoxin"/>
    <property type="match status" value="1"/>
</dbReference>
<evidence type="ECO:0008006" key="4">
    <source>
        <dbReference type="Google" id="ProtNLM"/>
    </source>
</evidence>
<proteinExistence type="predicted"/>
<evidence type="ECO:0000313" key="2">
    <source>
        <dbReference type="EMBL" id="KAK3216620.1"/>
    </source>
</evidence>
<name>A0AAN6RKJ3_9PLEO</name>
<feature type="compositionally biased region" description="Polar residues" evidence="1">
    <location>
        <begin position="31"/>
        <end position="61"/>
    </location>
</feature>
<feature type="compositionally biased region" description="Pro residues" evidence="1">
    <location>
        <begin position="62"/>
        <end position="71"/>
    </location>
</feature>
<dbReference type="InterPro" id="IPR036249">
    <property type="entry name" value="Thioredoxin-like_sf"/>
</dbReference>
<dbReference type="SUPFAM" id="SSF52833">
    <property type="entry name" value="Thioredoxin-like"/>
    <property type="match status" value="1"/>
</dbReference>
<dbReference type="Proteomes" id="UP001280581">
    <property type="component" value="Unassembled WGS sequence"/>
</dbReference>
<feature type="region of interest" description="Disordered" evidence="1">
    <location>
        <begin position="31"/>
        <end position="100"/>
    </location>
</feature>
<organism evidence="2 3">
    <name type="scientific">Pseudopithomyces chartarum</name>
    <dbReference type="NCBI Taxonomy" id="1892770"/>
    <lineage>
        <taxon>Eukaryota</taxon>
        <taxon>Fungi</taxon>
        <taxon>Dikarya</taxon>
        <taxon>Ascomycota</taxon>
        <taxon>Pezizomycotina</taxon>
        <taxon>Dothideomycetes</taxon>
        <taxon>Pleosporomycetidae</taxon>
        <taxon>Pleosporales</taxon>
        <taxon>Massarineae</taxon>
        <taxon>Didymosphaeriaceae</taxon>
        <taxon>Pseudopithomyces</taxon>
    </lineage>
</organism>
<keyword evidence="3" id="KW-1185">Reference proteome</keyword>